<organism evidence="2">
    <name type="scientific">Micromonas pusilla (strain CCMP1545)</name>
    <name type="common">Picoplanktonic green alga</name>
    <dbReference type="NCBI Taxonomy" id="564608"/>
    <lineage>
        <taxon>Eukaryota</taxon>
        <taxon>Viridiplantae</taxon>
        <taxon>Chlorophyta</taxon>
        <taxon>Mamiellophyceae</taxon>
        <taxon>Mamiellales</taxon>
        <taxon>Mamiellaceae</taxon>
        <taxon>Micromonas</taxon>
    </lineage>
</organism>
<dbReference type="Proteomes" id="UP000001876">
    <property type="component" value="Unassembled WGS sequence"/>
</dbReference>
<keyword evidence="2" id="KW-1185">Reference proteome</keyword>
<dbReference type="AlphaFoldDB" id="C1N0A2"/>
<evidence type="ECO:0000313" key="2">
    <source>
        <dbReference type="Proteomes" id="UP000001876"/>
    </source>
</evidence>
<dbReference type="Gene3D" id="3.40.50.150">
    <property type="entry name" value="Vaccinia Virus protein VP39"/>
    <property type="match status" value="1"/>
</dbReference>
<dbReference type="OrthoDB" id="413520at2759"/>
<dbReference type="InterPro" id="IPR029063">
    <property type="entry name" value="SAM-dependent_MTases_sf"/>
</dbReference>
<dbReference type="SUPFAM" id="SSF53335">
    <property type="entry name" value="S-adenosyl-L-methionine-dependent methyltransferases"/>
    <property type="match status" value="1"/>
</dbReference>
<evidence type="ECO:0000313" key="1">
    <source>
        <dbReference type="EMBL" id="EEH54227.1"/>
    </source>
</evidence>
<protein>
    <submittedName>
        <fullName evidence="1">Predicted protein</fullName>
    </submittedName>
</protein>
<sequence length="318" mass="34550">MQIDFSADGFDFATSVGYERAVGDGEPIVLCGVPLVVEQTRDVDDDGGTGNVLWAGGVQLARELERGVARDELKWRLLLAEMDPRDGRRKEEDHLRSAPRAIELGAGCAGLPGVVLALRFGMRVTLTEHPLMIPTLTRNLESIKAQVNALAGAGSIEEDAVNAVNAIEIRALDWGDDDALAELAGGPGYQARSIHWSPYDPVGVLVVWADAGYRGDNALLLRAAIACVSPCGGIVLACEALRSETVTRTFRRRFGECGLFVVEILGEGGDSSETWTFTMRWQRKAEGIKAREAMASKRYVSKRVMRDEDEGSWGWGSE</sequence>
<dbReference type="EMBL" id="GG663744">
    <property type="protein sequence ID" value="EEH54227.1"/>
    <property type="molecule type" value="Genomic_DNA"/>
</dbReference>
<dbReference type="Pfam" id="PF10294">
    <property type="entry name" value="Methyltransf_16"/>
    <property type="match status" value="1"/>
</dbReference>
<dbReference type="PANTHER" id="PTHR14614:SF109">
    <property type="entry name" value="RIBOSOMAL LYSINE N-METHYLTRANSFERASE 5"/>
    <property type="match status" value="1"/>
</dbReference>
<proteinExistence type="predicted"/>
<dbReference type="PANTHER" id="PTHR14614">
    <property type="entry name" value="HEPATOCELLULAR CARCINOMA-ASSOCIATED ANTIGEN"/>
    <property type="match status" value="1"/>
</dbReference>
<name>C1N0A2_MICPC</name>
<dbReference type="KEGG" id="mpp:MICPUCDRAFT_50944"/>
<dbReference type="OMA" id="FAIKCER"/>
<reference evidence="1" key="1">
    <citation type="journal article" date="2009" name="Science">
        <title>Green evolution and dynamic adaptations revealed by genomes of the marine picoeukaryotes Micromonas.</title>
        <authorList>
            <person name="Worden A.Z."/>
            <person name="Lee J.H."/>
            <person name="Mock T."/>
            <person name="Rouze P."/>
            <person name="Simmons M.P."/>
            <person name="Aerts A.L."/>
            <person name="Allen A.E."/>
            <person name="Cuvelier M.L."/>
            <person name="Derelle E."/>
            <person name="Everett M.V."/>
            <person name="Foulon E."/>
            <person name="Grimwood J."/>
            <person name="Gundlach H."/>
            <person name="Henrissat B."/>
            <person name="Napoli C."/>
            <person name="McDonald S.M."/>
            <person name="Parker M.S."/>
            <person name="Rombauts S."/>
            <person name="Salamov A."/>
            <person name="Von Dassow P."/>
            <person name="Badger J.H."/>
            <person name="Coutinho P.M."/>
            <person name="Demir E."/>
            <person name="Dubchak I."/>
            <person name="Gentemann C."/>
            <person name="Eikrem W."/>
            <person name="Gready J.E."/>
            <person name="John U."/>
            <person name="Lanier W."/>
            <person name="Lindquist E.A."/>
            <person name="Lucas S."/>
            <person name="Mayer K.F."/>
            <person name="Moreau H."/>
            <person name="Not F."/>
            <person name="Otillar R."/>
            <person name="Panaud O."/>
            <person name="Pangilinan J."/>
            <person name="Paulsen I."/>
            <person name="Piegu B."/>
            <person name="Poliakov A."/>
            <person name="Robbens S."/>
            <person name="Schmutz J."/>
            <person name="Toulza E."/>
            <person name="Wyss T."/>
            <person name="Zelensky A."/>
            <person name="Zhou K."/>
            <person name="Armbrust E.V."/>
            <person name="Bhattacharya D."/>
            <person name="Goodenough U.W."/>
            <person name="Van de Peer Y."/>
            <person name="Grigoriev I.V."/>
        </authorList>
    </citation>
    <scope>NUCLEOTIDE SEQUENCE [LARGE SCALE GENOMIC DNA]</scope>
    <source>
        <strain evidence="1">CCMP1545</strain>
    </source>
</reference>
<dbReference type="GeneID" id="9686800"/>
<dbReference type="RefSeq" id="XP_003061597.1">
    <property type="nucleotide sequence ID" value="XM_003061551.1"/>
</dbReference>
<accession>C1N0A2</accession>
<gene>
    <name evidence="1" type="ORF">MICPUCDRAFT_50944</name>
</gene>
<dbReference type="InterPro" id="IPR019410">
    <property type="entry name" value="Methyltransf_16"/>
</dbReference>